<sequence>MRLTLPLTGTVLVEGSVWGAGDLIGDNSDPIRPIPIDLGNVSWRMVDIDLENEVMVIEVEPSKEISEDTGQLDGGDNPLYKSRKSTEQEKLGFLQHAQDLIMSHTRDELYQMSKCHRLKRPFKDRKVGYEVEA</sequence>
<reference evidence="1" key="1">
    <citation type="journal article" date="2014" name="Front. Microbiol.">
        <title>High frequency of phylogenetically diverse reductive dehalogenase-homologous genes in deep subseafloor sedimentary metagenomes.</title>
        <authorList>
            <person name="Kawai M."/>
            <person name="Futagami T."/>
            <person name="Toyoda A."/>
            <person name="Takaki Y."/>
            <person name="Nishi S."/>
            <person name="Hori S."/>
            <person name="Arai W."/>
            <person name="Tsubouchi T."/>
            <person name="Morono Y."/>
            <person name="Uchiyama I."/>
            <person name="Ito T."/>
            <person name="Fujiyama A."/>
            <person name="Inagaki F."/>
            <person name="Takami H."/>
        </authorList>
    </citation>
    <scope>NUCLEOTIDE SEQUENCE</scope>
    <source>
        <strain evidence="1">Expedition CK06-06</strain>
    </source>
</reference>
<protein>
    <submittedName>
        <fullName evidence="1">Uncharacterized protein</fullName>
    </submittedName>
</protein>
<comment type="caution">
    <text evidence="1">The sequence shown here is derived from an EMBL/GenBank/DDBJ whole genome shotgun (WGS) entry which is preliminary data.</text>
</comment>
<accession>X1RD04</accession>
<evidence type="ECO:0000313" key="1">
    <source>
        <dbReference type="EMBL" id="GAI78627.1"/>
    </source>
</evidence>
<dbReference type="EMBL" id="BARW01007965">
    <property type="protein sequence ID" value="GAI78627.1"/>
    <property type="molecule type" value="Genomic_DNA"/>
</dbReference>
<proteinExistence type="predicted"/>
<gene>
    <name evidence="1" type="ORF">S12H4_16467</name>
</gene>
<name>X1RD04_9ZZZZ</name>
<dbReference type="AlphaFoldDB" id="X1RD04"/>
<organism evidence="1">
    <name type="scientific">marine sediment metagenome</name>
    <dbReference type="NCBI Taxonomy" id="412755"/>
    <lineage>
        <taxon>unclassified sequences</taxon>
        <taxon>metagenomes</taxon>
        <taxon>ecological metagenomes</taxon>
    </lineage>
</organism>